<keyword evidence="3" id="KW-0276">Fatty acid metabolism</keyword>
<dbReference type="CDD" id="cd06558">
    <property type="entry name" value="crotonase-like"/>
    <property type="match status" value="1"/>
</dbReference>
<evidence type="ECO:0000256" key="6">
    <source>
        <dbReference type="ARBA" id="ARBA00023709"/>
    </source>
</evidence>
<dbReference type="Pfam" id="PF00378">
    <property type="entry name" value="ECH_1"/>
    <property type="match status" value="1"/>
</dbReference>
<dbReference type="InterPro" id="IPR029045">
    <property type="entry name" value="ClpP/crotonase-like_dom_sf"/>
</dbReference>
<comment type="caution">
    <text evidence="9">The sequence shown here is derived from an EMBL/GenBank/DDBJ whole genome shotgun (WGS) entry which is preliminary data.</text>
</comment>
<reference evidence="9 10" key="1">
    <citation type="submission" date="2022-11" db="EMBL/GenBank/DDBJ databases">
        <title>Mycobacterium sp. nov.</title>
        <authorList>
            <person name="Papic B."/>
            <person name="Spicic S."/>
            <person name="Duvnjak S."/>
        </authorList>
    </citation>
    <scope>NUCLEOTIDE SEQUENCE [LARGE SCALE GENOMIC DNA]</scope>
    <source>
        <strain evidence="9 10">CVI_P4</strain>
    </source>
</reference>
<organism evidence="9 10">
    <name type="scientific">Mycobacterium pinniadriaticum</name>
    <dbReference type="NCBI Taxonomy" id="2994102"/>
    <lineage>
        <taxon>Bacteria</taxon>
        <taxon>Bacillati</taxon>
        <taxon>Actinomycetota</taxon>
        <taxon>Actinomycetes</taxon>
        <taxon>Mycobacteriales</taxon>
        <taxon>Mycobacteriaceae</taxon>
        <taxon>Mycobacterium</taxon>
    </lineage>
</organism>
<evidence type="ECO:0000256" key="8">
    <source>
        <dbReference type="RuleBase" id="RU003707"/>
    </source>
</evidence>
<comment type="catalytic activity">
    <reaction evidence="6">
        <text>a (3S)-3-hydroxyacyl-CoA = a (2E)-enoyl-CoA + H2O</text>
        <dbReference type="Rhea" id="RHEA:16105"/>
        <dbReference type="ChEBI" id="CHEBI:15377"/>
        <dbReference type="ChEBI" id="CHEBI:57318"/>
        <dbReference type="ChEBI" id="CHEBI:58856"/>
        <dbReference type="EC" id="4.2.1.17"/>
    </reaction>
</comment>
<evidence type="ECO:0000313" key="10">
    <source>
        <dbReference type="Proteomes" id="UP001300745"/>
    </source>
</evidence>
<dbReference type="Gene3D" id="3.90.226.10">
    <property type="entry name" value="2-enoyl-CoA Hydratase, Chain A, domain 1"/>
    <property type="match status" value="1"/>
</dbReference>
<evidence type="ECO:0000256" key="7">
    <source>
        <dbReference type="ARBA" id="ARBA00023717"/>
    </source>
</evidence>
<dbReference type="Gene3D" id="1.10.12.10">
    <property type="entry name" value="Lyase 2-enoyl-coa Hydratase, Chain A, domain 2"/>
    <property type="match status" value="1"/>
</dbReference>
<dbReference type="PROSITE" id="PS00166">
    <property type="entry name" value="ENOYL_COA_HYDRATASE"/>
    <property type="match status" value="1"/>
</dbReference>
<evidence type="ECO:0000313" key="9">
    <source>
        <dbReference type="EMBL" id="MCX2941167.1"/>
    </source>
</evidence>
<dbReference type="SUPFAM" id="SSF52096">
    <property type="entry name" value="ClpP/crotonase"/>
    <property type="match status" value="1"/>
</dbReference>
<keyword evidence="5" id="KW-0456">Lyase</keyword>
<keyword evidence="4" id="KW-0443">Lipid metabolism</keyword>
<name>A0ABT3SQR1_9MYCO</name>
<dbReference type="Proteomes" id="UP001300745">
    <property type="component" value="Unassembled WGS sequence"/>
</dbReference>
<evidence type="ECO:0000256" key="2">
    <source>
        <dbReference type="ARBA" id="ARBA00005254"/>
    </source>
</evidence>
<dbReference type="EMBL" id="JAPJDO010000061">
    <property type="protein sequence ID" value="MCX2941167.1"/>
    <property type="molecule type" value="Genomic_DNA"/>
</dbReference>
<dbReference type="InterPro" id="IPR018376">
    <property type="entry name" value="Enoyl-CoA_hyd/isom_CS"/>
</dbReference>
<comment type="similarity">
    <text evidence="2 8">Belongs to the enoyl-CoA hydratase/isomerase family.</text>
</comment>
<dbReference type="PANTHER" id="PTHR11941:SF169">
    <property type="entry name" value="(7AS)-7A-METHYL-1,5-DIOXO-2,3,5,6,7,7A-HEXAHYDRO-1H-INDENE-CARBOXYL-COA HYDROLASE"/>
    <property type="match status" value="1"/>
</dbReference>
<sequence>MQDVLTVDRNDGIAILTLSEAARRNPIGTALLAQLDRAIESMRTDDNVRALVLCGEGAAFSAGADLTEIAAFGTAIEFHSFIGRISSTLDRLQELSKPSVAALHGFALGGGFELALACDLRVAERGTQLGLPEVKLGLLPGASGTQRLTRLVAPTVARQIILTGEPLTAERAYELGLIVDLVDAGESRPAAIRLAQSLAATAPLALAAGKRLIDGGAAMSLASAVAYEREAVSMLFTSSDRDEGLRAFRERRKPVFRGC</sequence>
<keyword evidence="10" id="KW-1185">Reference proteome</keyword>
<protein>
    <submittedName>
        <fullName evidence="9">Enoyl-CoA hydratase/isomerase family protein</fullName>
    </submittedName>
</protein>
<dbReference type="RefSeq" id="WP_266001074.1">
    <property type="nucleotide sequence ID" value="NZ_JAPJDN010000061.1"/>
</dbReference>
<comment type="catalytic activity">
    <reaction evidence="7">
        <text>a 4-saturated-(3S)-3-hydroxyacyl-CoA = a (3E)-enoyl-CoA + H2O</text>
        <dbReference type="Rhea" id="RHEA:20724"/>
        <dbReference type="ChEBI" id="CHEBI:15377"/>
        <dbReference type="ChEBI" id="CHEBI:58521"/>
        <dbReference type="ChEBI" id="CHEBI:137480"/>
        <dbReference type="EC" id="4.2.1.17"/>
    </reaction>
</comment>
<evidence type="ECO:0000256" key="5">
    <source>
        <dbReference type="ARBA" id="ARBA00023239"/>
    </source>
</evidence>
<dbReference type="PANTHER" id="PTHR11941">
    <property type="entry name" value="ENOYL-COA HYDRATASE-RELATED"/>
    <property type="match status" value="1"/>
</dbReference>
<evidence type="ECO:0000256" key="1">
    <source>
        <dbReference type="ARBA" id="ARBA00002994"/>
    </source>
</evidence>
<accession>A0ABT3SQR1</accession>
<gene>
    <name evidence="9" type="ORF">ORI27_31240</name>
</gene>
<proteinExistence type="inferred from homology"/>
<comment type="function">
    <text evidence="1">Could possibly oxidize fatty acids using specific components.</text>
</comment>
<dbReference type="InterPro" id="IPR014748">
    <property type="entry name" value="Enoyl-CoA_hydra_C"/>
</dbReference>
<evidence type="ECO:0000256" key="3">
    <source>
        <dbReference type="ARBA" id="ARBA00022832"/>
    </source>
</evidence>
<dbReference type="InterPro" id="IPR001753">
    <property type="entry name" value="Enoyl-CoA_hydra/iso"/>
</dbReference>
<evidence type="ECO:0000256" key="4">
    <source>
        <dbReference type="ARBA" id="ARBA00023098"/>
    </source>
</evidence>